<sequence length="332" mass="35661">MKRLRILAQATLALALAVAVVGCGSDDDSGSSEPTASAASGAFPVTIAHKYGSTTITSAPKRVVTLGLSDQDAVIALGTVPVGAVDWFGEKPFGNWPWVKDKWNPAPTIVGERDEYQVEKIVGLKPDLIIAQYSGMTQEQYTTLSKIAPVVAQIKEFPDYSAPWQDMAKVIGKSLGKEAEMDAILGDIDAKLAQVKKDNPGWANQTAVVVDPSEPGMYAAFAESDPKAQLLRDMGFKLSPEVTEIAGKDTAAVLSAERLDVLDVDRLVLLATDNTVQPRVEKDPAFAALKVAKEKRTTWLQYTDEPPIGGALTFVTPLSVPWAVDQLVKQLQ</sequence>
<comment type="subcellular location">
    <subcellularLocation>
        <location evidence="1">Cell envelope</location>
    </subcellularLocation>
</comment>
<gene>
    <name evidence="7" type="ORF">CryarDRAFT_2786</name>
</gene>
<reference evidence="7 8" key="1">
    <citation type="submission" date="2013-07" db="EMBL/GenBank/DDBJ databases">
        <authorList>
            <consortium name="DOE Joint Genome Institute"/>
            <person name="Eisen J."/>
            <person name="Huntemann M."/>
            <person name="Han J."/>
            <person name="Chen A."/>
            <person name="Kyrpides N."/>
            <person name="Mavromatis K."/>
            <person name="Markowitz V."/>
            <person name="Palaniappan K."/>
            <person name="Ivanova N."/>
            <person name="Schaumberg A."/>
            <person name="Pati A."/>
            <person name="Liolios K."/>
            <person name="Nordberg H.P."/>
            <person name="Cantor M.N."/>
            <person name="Hua S.X."/>
            <person name="Woyke T."/>
        </authorList>
    </citation>
    <scope>NUCLEOTIDE SEQUENCE [LARGE SCALE GENOMIC DNA]</scope>
    <source>
        <strain evidence="7 8">DSM 44712</strain>
    </source>
</reference>
<dbReference type="InterPro" id="IPR002491">
    <property type="entry name" value="ABC_transptr_periplasmic_BD"/>
</dbReference>
<dbReference type="CDD" id="cd01146">
    <property type="entry name" value="FhuD"/>
    <property type="match status" value="1"/>
</dbReference>
<dbReference type="PROSITE" id="PS51257">
    <property type="entry name" value="PROKAR_LIPOPROTEIN"/>
    <property type="match status" value="1"/>
</dbReference>
<dbReference type="InterPro" id="IPR051313">
    <property type="entry name" value="Bact_iron-sidero_bind"/>
</dbReference>
<dbReference type="GO" id="GO:1901678">
    <property type="term" value="P:iron coordination entity transport"/>
    <property type="evidence" value="ECO:0007669"/>
    <property type="project" value="UniProtKB-ARBA"/>
</dbReference>
<feature type="signal peptide" evidence="5">
    <location>
        <begin position="1"/>
        <end position="19"/>
    </location>
</feature>
<dbReference type="SUPFAM" id="SSF53807">
    <property type="entry name" value="Helical backbone' metal receptor"/>
    <property type="match status" value="1"/>
</dbReference>
<accession>A0A010ZWR6</accession>
<dbReference type="OrthoDB" id="1846031at2"/>
<dbReference type="PATRIC" id="fig|927661.3.peg.2748"/>
<feature type="domain" description="Fe/B12 periplasmic-binding" evidence="6">
    <location>
        <begin position="62"/>
        <end position="332"/>
    </location>
</feature>
<keyword evidence="3" id="KW-0813">Transport</keyword>
<keyword evidence="8" id="KW-1185">Reference proteome</keyword>
<name>A0A010ZWR6_9ACTN</name>
<dbReference type="HOGENOM" id="CLU_038034_1_1_11"/>
<organism evidence="7 8">
    <name type="scientific">Cryptosporangium arvum DSM 44712</name>
    <dbReference type="NCBI Taxonomy" id="927661"/>
    <lineage>
        <taxon>Bacteria</taxon>
        <taxon>Bacillati</taxon>
        <taxon>Actinomycetota</taxon>
        <taxon>Actinomycetes</taxon>
        <taxon>Cryptosporangiales</taxon>
        <taxon>Cryptosporangiaceae</taxon>
        <taxon>Cryptosporangium</taxon>
    </lineage>
</organism>
<dbReference type="RefSeq" id="WP_035851079.1">
    <property type="nucleotide sequence ID" value="NZ_KK073874.1"/>
</dbReference>
<dbReference type="PANTHER" id="PTHR30532:SF24">
    <property type="entry name" value="FERRIC ENTEROBACTIN-BINDING PERIPLASMIC PROTEIN FEPB"/>
    <property type="match status" value="1"/>
</dbReference>
<dbReference type="GO" id="GO:0030288">
    <property type="term" value="C:outer membrane-bounded periplasmic space"/>
    <property type="evidence" value="ECO:0007669"/>
    <property type="project" value="TreeGrafter"/>
</dbReference>
<dbReference type="Gene3D" id="3.40.50.1980">
    <property type="entry name" value="Nitrogenase molybdenum iron protein domain"/>
    <property type="match status" value="2"/>
</dbReference>
<dbReference type="Proteomes" id="UP000021053">
    <property type="component" value="Unassembled WGS sequence"/>
</dbReference>
<dbReference type="PANTHER" id="PTHR30532">
    <property type="entry name" value="IRON III DICITRATE-BINDING PERIPLASMIC PROTEIN"/>
    <property type="match status" value="1"/>
</dbReference>
<evidence type="ECO:0000256" key="3">
    <source>
        <dbReference type="ARBA" id="ARBA00022448"/>
    </source>
</evidence>
<dbReference type="EMBL" id="JFBT01000001">
    <property type="protein sequence ID" value="EXG81667.1"/>
    <property type="molecule type" value="Genomic_DNA"/>
</dbReference>
<dbReference type="PROSITE" id="PS50983">
    <property type="entry name" value="FE_B12_PBP"/>
    <property type="match status" value="1"/>
</dbReference>
<keyword evidence="4 5" id="KW-0732">Signal</keyword>
<comment type="caution">
    <text evidence="7">The sequence shown here is derived from an EMBL/GenBank/DDBJ whole genome shotgun (WGS) entry which is preliminary data.</text>
</comment>
<evidence type="ECO:0000256" key="4">
    <source>
        <dbReference type="ARBA" id="ARBA00022729"/>
    </source>
</evidence>
<dbReference type="Pfam" id="PF01497">
    <property type="entry name" value="Peripla_BP_2"/>
    <property type="match status" value="1"/>
</dbReference>
<evidence type="ECO:0000313" key="8">
    <source>
        <dbReference type="Proteomes" id="UP000021053"/>
    </source>
</evidence>
<feature type="chain" id="PRO_5038529227" evidence="5">
    <location>
        <begin position="20"/>
        <end position="332"/>
    </location>
</feature>
<comment type="similarity">
    <text evidence="2">Belongs to the bacterial solute-binding protein 8 family.</text>
</comment>
<dbReference type="AlphaFoldDB" id="A0A010ZWR6"/>
<evidence type="ECO:0000256" key="1">
    <source>
        <dbReference type="ARBA" id="ARBA00004196"/>
    </source>
</evidence>
<evidence type="ECO:0000313" key="7">
    <source>
        <dbReference type="EMBL" id="EXG81667.1"/>
    </source>
</evidence>
<evidence type="ECO:0000259" key="6">
    <source>
        <dbReference type="PROSITE" id="PS50983"/>
    </source>
</evidence>
<evidence type="ECO:0000256" key="2">
    <source>
        <dbReference type="ARBA" id="ARBA00008814"/>
    </source>
</evidence>
<protein>
    <submittedName>
        <fullName evidence="7">ABC-type Fe3+-hydroxamate transport system, periplasmic component</fullName>
    </submittedName>
</protein>
<proteinExistence type="inferred from homology"/>
<evidence type="ECO:0000256" key="5">
    <source>
        <dbReference type="SAM" id="SignalP"/>
    </source>
</evidence>